<evidence type="ECO:0000259" key="1">
    <source>
        <dbReference type="PROSITE" id="PS50943"/>
    </source>
</evidence>
<evidence type="ECO:0000313" key="2">
    <source>
        <dbReference type="EMBL" id="TWI77939.1"/>
    </source>
</evidence>
<dbReference type="InterPro" id="IPR010982">
    <property type="entry name" value="Lambda_DNA-bd_dom_sf"/>
</dbReference>
<proteinExistence type="predicted"/>
<dbReference type="PROSITE" id="PS50943">
    <property type="entry name" value="HTH_CROC1"/>
    <property type="match status" value="1"/>
</dbReference>
<dbReference type="GO" id="GO:0003677">
    <property type="term" value="F:DNA binding"/>
    <property type="evidence" value="ECO:0007669"/>
    <property type="project" value="InterPro"/>
</dbReference>
<dbReference type="SMART" id="SM00530">
    <property type="entry name" value="HTH_XRE"/>
    <property type="match status" value="1"/>
</dbReference>
<gene>
    <name evidence="2" type="ORF">IQ13_4180</name>
</gene>
<dbReference type="RefSeq" id="WP_144888637.1">
    <property type="nucleotide sequence ID" value="NZ_VLLE01000008.1"/>
</dbReference>
<evidence type="ECO:0000313" key="3">
    <source>
        <dbReference type="Proteomes" id="UP000316167"/>
    </source>
</evidence>
<dbReference type="SUPFAM" id="SSF47413">
    <property type="entry name" value="lambda repressor-like DNA-binding domains"/>
    <property type="match status" value="1"/>
</dbReference>
<dbReference type="OrthoDB" id="674774at2"/>
<dbReference type="AlphaFoldDB" id="A0A562S9C1"/>
<dbReference type="EMBL" id="VLLE01000008">
    <property type="protein sequence ID" value="TWI77939.1"/>
    <property type="molecule type" value="Genomic_DNA"/>
</dbReference>
<dbReference type="Proteomes" id="UP000316167">
    <property type="component" value="Unassembled WGS sequence"/>
</dbReference>
<dbReference type="InterPro" id="IPR001387">
    <property type="entry name" value="Cro/C1-type_HTH"/>
</dbReference>
<organism evidence="2 3">
    <name type="scientific">Lacibacter cauensis</name>
    <dbReference type="NCBI Taxonomy" id="510947"/>
    <lineage>
        <taxon>Bacteria</taxon>
        <taxon>Pseudomonadati</taxon>
        <taxon>Bacteroidota</taxon>
        <taxon>Chitinophagia</taxon>
        <taxon>Chitinophagales</taxon>
        <taxon>Chitinophagaceae</taxon>
        <taxon>Lacibacter</taxon>
    </lineage>
</organism>
<comment type="caution">
    <text evidence="2">The sequence shown here is derived from an EMBL/GenBank/DDBJ whole genome shotgun (WGS) entry which is preliminary data.</text>
</comment>
<accession>A0A562S9C1</accession>
<dbReference type="Gene3D" id="1.10.260.40">
    <property type="entry name" value="lambda repressor-like DNA-binding domains"/>
    <property type="match status" value="1"/>
</dbReference>
<reference evidence="2 3" key="1">
    <citation type="journal article" date="2015" name="Stand. Genomic Sci.">
        <title>Genomic Encyclopedia of Bacterial and Archaeal Type Strains, Phase III: the genomes of soil and plant-associated and newly described type strains.</title>
        <authorList>
            <person name="Whitman W.B."/>
            <person name="Woyke T."/>
            <person name="Klenk H.P."/>
            <person name="Zhou Y."/>
            <person name="Lilburn T.G."/>
            <person name="Beck B.J."/>
            <person name="De Vos P."/>
            <person name="Vandamme P."/>
            <person name="Eisen J.A."/>
            <person name="Garrity G."/>
            <person name="Hugenholtz P."/>
            <person name="Kyrpides N.C."/>
        </authorList>
    </citation>
    <scope>NUCLEOTIDE SEQUENCE [LARGE SCALE GENOMIC DNA]</scope>
    <source>
        <strain evidence="2 3">CGMCC 1.7271</strain>
    </source>
</reference>
<protein>
    <submittedName>
        <fullName evidence="2">Helix-turn-helix protein</fullName>
    </submittedName>
</protein>
<dbReference type="Pfam" id="PF01381">
    <property type="entry name" value="HTH_3"/>
    <property type="match status" value="1"/>
</dbReference>
<name>A0A562S9C1_9BACT</name>
<keyword evidence="3" id="KW-1185">Reference proteome</keyword>
<sequence>MAEVMEKTSKRHIGRNVQRMRIYFGIKQETLANELDMSQQAVSKLEQQEEIEPALLKKISEVIGVSPEMIENFDADKAIYNINNYNYPDATISEGATAIVQQINPVEKIVELYERLLKSEREKIELLKTTTKE</sequence>
<feature type="domain" description="HTH cro/C1-type" evidence="1">
    <location>
        <begin position="17"/>
        <end position="70"/>
    </location>
</feature>